<protein>
    <submittedName>
        <fullName evidence="1">Uncharacterized protein</fullName>
    </submittedName>
</protein>
<sequence>MQKTALPGGLLILDPSLGDTLPSLAASRIPRHAWRRHTINLAKAIGRRCRRLPMLNGAH</sequence>
<reference evidence="1 2" key="1">
    <citation type="submission" date="2019-07" db="EMBL/GenBank/DDBJ databases">
        <title>Whole genome shotgun sequence of Halomonas pacifica NBRC 102220.</title>
        <authorList>
            <person name="Hosoyama A."/>
            <person name="Uohara A."/>
            <person name="Ohji S."/>
            <person name="Ichikawa N."/>
        </authorList>
    </citation>
    <scope>NUCLEOTIDE SEQUENCE [LARGE SCALE GENOMIC DNA]</scope>
    <source>
        <strain evidence="1 2">NBRC 102220</strain>
    </source>
</reference>
<name>A0A510XBM0_9GAMM</name>
<keyword evidence="2" id="KW-1185">Reference proteome</keyword>
<proteinExistence type="predicted"/>
<organism evidence="1 2">
    <name type="scientific">Bisbaumannia pacifica</name>
    <dbReference type="NCBI Taxonomy" id="77098"/>
    <lineage>
        <taxon>Bacteria</taxon>
        <taxon>Pseudomonadati</taxon>
        <taxon>Pseudomonadota</taxon>
        <taxon>Gammaproteobacteria</taxon>
        <taxon>Oceanospirillales</taxon>
        <taxon>Halomonadaceae</taxon>
        <taxon>Bisbaumannia</taxon>
    </lineage>
</organism>
<dbReference type="AlphaFoldDB" id="A0A510XBM0"/>
<dbReference type="EMBL" id="BJUK01000036">
    <property type="protein sequence ID" value="GEK48421.1"/>
    <property type="molecule type" value="Genomic_DNA"/>
</dbReference>
<accession>A0A510XBM0</accession>
<gene>
    <name evidence="1" type="ORF">HPA02_27040</name>
</gene>
<comment type="caution">
    <text evidence="1">The sequence shown here is derived from an EMBL/GenBank/DDBJ whole genome shotgun (WGS) entry which is preliminary data.</text>
</comment>
<evidence type="ECO:0000313" key="1">
    <source>
        <dbReference type="EMBL" id="GEK48421.1"/>
    </source>
</evidence>
<evidence type="ECO:0000313" key="2">
    <source>
        <dbReference type="Proteomes" id="UP000321275"/>
    </source>
</evidence>
<dbReference type="Proteomes" id="UP000321275">
    <property type="component" value="Unassembled WGS sequence"/>
</dbReference>